<name>D7TUL2_VITVI</name>
<organism evidence="2 3">
    <name type="scientific">Vitis vinifera</name>
    <name type="common">Grape</name>
    <dbReference type="NCBI Taxonomy" id="29760"/>
    <lineage>
        <taxon>Eukaryota</taxon>
        <taxon>Viridiplantae</taxon>
        <taxon>Streptophyta</taxon>
        <taxon>Embryophyta</taxon>
        <taxon>Tracheophyta</taxon>
        <taxon>Spermatophyta</taxon>
        <taxon>Magnoliopsida</taxon>
        <taxon>eudicotyledons</taxon>
        <taxon>Gunneridae</taxon>
        <taxon>Pentapetalae</taxon>
        <taxon>rosids</taxon>
        <taxon>Vitales</taxon>
        <taxon>Vitaceae</taxon>
        <taxon>Viteae</taxon>
        <taxon>Vitis</taxon>
    </lineage>
</organism>
<dbReference type="AlphaFoldDB" id="D7TUL2"/>
<sequence>MFQTFCACATRDCQPIFFIWAAIFSSLFYVHVCPGLVIDSSESQIRF</sequence>
<feature type="transmembrane region" description="Helical" evidence="1">
    <location>
        <begin position="17"/>
        <end position="38"/>
    </location>
</feature>
<proteinExistence type="predicted"/>
<keyword evidence="3" id="KW-1185">Reference proteome</keyword>
<evidence type="ECO:0000313" key="2">
    <source>
        <dbReference type="EMBL" id="CBI34187.3"/>
    </source>
</evidence>
<keyword evidence="1" id="KW-0472">Membrane</keyword>
<keyword evidence="1" id="KW-1133">Transmembrane helix</keyword>
<dbReference type="HOGENOM" id="CLU_3176451_0_0_1"/>
<protein>
    <submittedName>
        <fullName evidence="2">Uncharacterized protein</fullName>
    </submittedName>
</protein>
<evidence type="ECO:0000256" key="1">
    <source>
        <dbReference type="SAM" id="Phobius"/>
    </source>
</evidence>
<dbReference type="Proteomes" id="UP000009183">
    <property type="component" value="Chromosome 14"/>
</dbReference>
<keyword evidence="1" id="KW-0812">Transmembrane</keyword>
<dbReference type="EMBL" id="FN596249">
    <property type="protein sequence ID" value="CBI34187.3"/>
    <property type="molecule type" value="Genomic_DNA"/>
</dbReference>
<evidence type="ECO:0000313" key="3">
    <source>
        <dbReference type="Proteomes" id="UP000009183"/>
    </source>
</evidence>
<gene>
    <name evidence="2" type="ordered locus">VIT_14s0030g01920</name>
</gene>
<reference evidence="3" key="1">
    <citation type="journal article" date="2007" name="Nature">
        <title>The grapevine genome sequence suggests ancestral hexaploidization in major angiosperm phyla.</title>
        <authorList>
            <consortium name="The French-Italian Public Consortium for Grapevine Genome Characterization."/>
            <person name="Jaillon O."/>
            <person name="Aury J.-M."/>
            <person name="Noel B."/>
            <person name="Policriti A."/>
            <person name="Clepet C."/>
            <person name="Casagrande A."/>
            <person name="Choisne N."/>
            <person name="Aubourg S."/>
            <person name="Vitulo N."/>
            <person name="Jubin C."/>
            <person name="Vezzi A."/>
            <person name="Legeai F."/>
            <person name="Hugueney P."/>
            <person name="Dasilva C."/>
            <person name="Horner D."/>
            <person name="Mica E."/>
            <person name="Jublot D."/>
            <person name="Poulain J."/>
            <person name="Bruyere C."/>
            <person name="Billault A."/>
            <person name="Segurens B."/>
            <person name="Gouyvenoux M."/>
            <person name="Ugarte E."/>
            <person name="Cattonaro F."/>
            <person name="Anthouard V."/>
            <person name="Vico V."/>
            <person name="Del Fabbro C."/>
            <person name="Alaux M."/>
            <person name="Di Gaspero G."/>
            <person name="Dumas V."/>
            <person name="Felice N."/>
            <person name="Paillard S."/>
            <person name="Juman I."/>
            <person name="Moroldo M."/>
            <person name="Scalabrin S."/>
            <person name="Canaguier A."/>
            <person name="Le Clainche I."/>
            <person name="Malacrida G."/>
            <person name="Durand E."/>
            <person name="Pesole G."/>
            <person name="Laucou V."/>
            <person name="Chatelet P."/>
            <person name="Merdinoglu D."/>
            <person name="Delledonne M."/>
            <person name="Pezzotti M."/>
            <person name="Lecharny A."/>
            <person name="Scarpelli C."/>
            <person name="Artiguenave F."/>
            <person name="Pe M.E."/>
            <person name="Valle G."/>
            <person name="Morgante M."/>
            <person name="Caboche M."/>
            <person name="Adam-Blondon A.-F."/>
            <person name="Weissenbach J."/>
            <person name="Quetier F."/>
            <person name="Wincker P."/>
        </authorList>
    </citation>
    <scope>NUCLEOTIDE SEQUENCE [LARGE SCALE GENOMIC DNA]</scope>
    <source>
        <strain evidence="3">cv. Pinot noir / PN40024</strain>
    </source>
</reference>
<accession>D7TUL2</accession>
<dbReference type="PaxDb" id="29760-VIT_14s0030g01920.t01"/>
<dbReference type="InParanoid" id="D7TUL2"/>